<gene>
    <name evidence="1" type="ORF">ETB97_008192</name>
</gene>
<comment type="caution">
    <text evidence="1">The sequence shown here is derived from an EMBL/GenBank/DDBJ whole genome shotgun (WGS) entry which is preliminary data.</text>
</comment>
<organism evidence="1 2">
    <name type="scientific">Petromyces alliaceus</name>
    <name type="common">Aspergillus alliaceus</name>
    <dbReference type="NCBI Taxonomy" id="209559"/>
    <lineage>
        <taxon>Eukaryota</taxon>
        <taxon>Fungi</taxon>
        <taxon>Dikarya</taxon>
        <taxon>Ascomycota</taxon>
        <taxon>Pezizomycotina</taxon>
        <taxon>Eurotiomycetes</taxon>
        <taxon>Eurotiomycetidae</taxon>
        <taxon>Eurotiales</taxon>
        <taxon>Aspergillaceae</taxon>
        <taxon>Aspergillus</taxon>
        <taxon>Aspergillus subgen. Circumdati</taxon>
    </lineage>
</organism>
<reference evidence="1 2" key="1">
    <citation type="submission" date="2019-04" db="EMBL/GenBank/DDBJ databases">
        <title>Aspergillus burnettii sp. nov., novel species from soil in southeast Queensland.</title>
        <authorList>
            <person name="Gilchrist C.L.M."/>
            <person name="Pitt J.I."/>
            <person name="Lange L."/>
            <person name="Lacey H.J."/>
            <person name="Vuong D."/>
            <person name="Midgley D.J."/>
            <person name="Greenfield P."/>
            <person name="Bradbury M."/>
            <person name="Lacey E."/>
            <person name="Busk P.K."/>
            <person name="Pilgaard B."/>
            <person name="Chooi Y.H."/>
            <person name="Piggott A.M."/>
        </authorList>
    </citation>
    <scope>NUCLEOTIDE SEQUENCE [LARGE SCALE GENOMIC DNA]</scope>
    <source>
        <strain evidence="1 2">FRR 5400</strain>
    </source>
</reference>
<evidence type="ECO:0000313" key="2">
    <source>
        <dbReference type="Proteomes" id="UP000541154"/>
    </source>
</evidence>
<proteinExistence type="predicted"/>
<dbReference type="EMBL" id="SPNV01000369">
    <property type="protein sequence ID" value="KAF5855907.1"/>
    <property type="molecule type" value="Genomic_DNA"/>
</dbReference>
<evidence type="ECO:0000313" key="1">
    <source>
        <dbReference type="EMBL" id="KAF5855907.1"/>
    </source>
</evidence>
<accession>A0A8H5ZUG5</accession>
<dbReference type="Proteomes" id="UP000541154">
    <property type="component" value="Unassembled WGS sequence"/>
</dbReference>
<sequence>MGVLKLRDLSPLKPDGTWRIFPSDPALLEGKARGGFIREKLNVKREVLDEDGFNGFFTCTGQAV</sequence>
<protein>
    <submittedName>
        <fullName evidence="1">Uncharacterized protein</fullName>
    </submittedName>
</protein>
<keyword evidence="2" id="KW-1185">Reference proteome</keyword>
<name>A0A8H5ZUG5_PETAA</name>
<dbReference type="AlphaFoldDB" id="A0A8H5ZUG5"/>